<evidence type="ECO:0000313" key="2">
    <source>
        <dbReference type="EMBL" id="MDR7211938.1"/>
    </source>
</evidence>
<protein>
    <submittedName>
        <fullName evidence="2">Uncharacterized protein</fullName>
    </submittedName>
</protein>
<evidence type="ECO:0000313" key="3">
    <source>
        <dbReference type="Proteomes" id="UP001269081"/>
    </source>
</evidence>
<keyword evidence="1" id="KW-0812">Transmembrane</keyword>
<sequence>MPLDKKYSIIFIILFVFFMFYKPAVCFLMLGATSLFYAIYCILSLNKMDKYGIENLGKIVSYESDNEGYKTLSLNIKSMKEEIFQENRFCTHHQI</sequence>
<gene>
    <name evidence="2" type="ORF">J2W48_003895</name>
</gene>
<name>A0ABU1YCV2_9FLAO</name>
<proteinExistence type="predicted"/>
<organism evidence="2 3">
    <name type="scientific">Flavobacterium piscis</name>
    <dbReference type="NCBI Taxonomy" id="1114874"/>
    <lineage>
        <taxon>Bacteria</taxon>
        <taxon>Pseudomonadati</taxon>
        <taxon>Bacteroidota</taxon>
        <taxon>Flavobacteriia</taxon>
        <taxon>Flavobacteriales</taxon>
        <taxon>Flavobacteriaceae</taxon>
        <taxon>Flavobacterium</taxon>
    </lineage>
</organism>
<reference evidence="2 3" key="1">
    <citation type="submission" date="2023-07" db="EMBL/GenBank/DDBJ databases">
        <title>Sorghum-associated microbial communities from plants grown in Nebraska, USA.</title>
        <authorList>
            <person name="Schachtman D."/>
        </authorList>
    </citation>
    <scope>NUCLEOTIDE SEQUENCE [LARGE SCALE GENOMIC DNA]</scope>
    <source>
        <strain evidence="2 3">4129</strain>
    </source>
</reference>
<feature type="transmembrane region" description="Helical" evidence="1">
    <location>
        <begin position="7"/>
        <end position="40"/>
    </location>
</feature>
<keyword evidence="1" id="KW-0472">Membrane</keyword>
<keyword evidence="1" id="KW-1133">Transmembrane helix</keyword>
<comment type="caution">
    <text evidence="2">The sequence shown here is derived from an EMBL/GenBank/DDBJ whole genome shotgun (WGS) entry which is preliminary data.</text>
</comment>
<evidence type="ECO:0000256" key="1">
    <source>
        <dbReference type="SAM" id="Phobius"/>
    </source>
</evidence>
<keyword evidence="3" id="KW-1185">Reference proteome</keyword>
<accession>A0ABU1YCV2</accession>
<dbReference type="RefSeq" id="WP_310283370.1">
    <property type="nucleotide sequence ID" value="NZ_JAVDWQ010000017.1"/>
</dbReference>
<dbReference type="Proteomes" id="UP001269081">
    <property type="component" value="Unassembled WGS sequence"/>
</dbReference>
<dbReference type="EMBL" id="JAVDWQ010000017">
    <property type="protein sequence ID" value="MDR7211938.1"/>
    <property type="molecule type" value="Genomic_DNA"/>
</dbReference>